<dbReference type="InterPro" id="IPR013823">
    <property type="entry name" value="Ribosomal_bL12_C"/>
</dbReference>
<dbReference type="SUPFAM" id="SSF54736">
    <property type="entry name" value="ClpS-like"/>
    <property type="match status" value="1"/>
</dbReference>
<comment type="caution">
    <text evidence="2">The sequence shown here is derived from an EMBL/GenBank/DDBJ whole genome shotgun (WGS) entry which is preliminary data.</text>
</comment>
<dbReference type="Pfam" id="PF00542">
    <property type="entry name" value="Ribosomal_L12"/>
    <property type="match status" value="1"/>
</dbReference>
<evidence type="ECO:0000313" key="2">
    <source>
        <dbReference type="EMBL" id="KKN76928.1"/>
    </source>
</evidence>
<dbReference type="InterPro" id="IPR014719">
    <property type="entry name" value="Ribosomal_bL12_C/ClpS-like"/>
</dbReference>
<dbReference type="Gene3D" id="3.30.1390.10">
    <property type="match status" value="1"/>
</dbReference>
<evidence type="ECO:0000259" key="1">
    <source>
        <dbReference type="Pfam" id="PF00542"/>
    </source>
</evidence>
<gene>
    <name evidence="2" type="ORF">LCGC14_0365800</name>
</gene>
<dbReference type="GO" id="GO:0003735">
    <property type="term" value="F:structural constituent of ribosome"/>
    <property type="evidence" value="ECO:0007669"/>
    <property type="project" value="InterPro"/>
</dbReference>
<name>A0A0F9WF75_9ZZZZ</name>
<dbReference type="GO" id="GO:0006412">
    <property type="term" value="P:translation"/>
    <property type="evidence" value="ECO:0007669"/>
    <property type="project" value="InterPro"/>
</dbReference>
<dbReference type="EMBL" id="LAZR01000287">
    <property type="protein sequence ID" value="KKN76928.1"/>
    <property type="molecule type" value="Genomic_DNA"/>
</dbReference>
<organism evidence="2">
    <name type="scientific">marine sediment metagenome</name>
    <dbReference type="NCBI Taxonomy" id="412755"/>
    <lineage>
        <taxon>unclassified sequences</taxon>
        <taxon>metagenomes</taxon>
        <taxon>ecological metagenomes</taxon>
    </lineage>
</organism>
<reference evidence="2" key="1">
    <citation type="journal article" date="2015" name="Nature">
        <title>Complex archaea that bridge the gap between prokaryotes and eukaryotes.</title>
        <authorList>
            <person name="Spang A."/>
            <person name="Saw J.H."/>
            <person name="Jorgensen S.L."/>
            <person name="Zaremba-Niedzwiedzka K."/>
            <person name="Martijn J."/>
            <person name="Lind A.E."/>
            <person name="van Eijk R."/>
            <person name="Schleper C."/>
            <person name="Guy L."/>
            <person name="Ettema T.J."/>
        </authorList>
    </citation>
    <scope>NUCLEOTIDE SEQUENCE</scope>
</reference>
<proteinExistence type="predicted"/>
<sequence>MDKIAMIREVRNQTGLGLRESKELVEEFQNGDLVGSQELMAKVMAKVKANPHSRSDDARKAIRDKVKGLYWIVEGLKDICEGDFDMLDLPDIREQTEKVADDALMIRDRLVRRLEDTLETEEVD</sequence>
<accession>A0A0F9WF75</accession>
<dbReference type="AlphaFoldDB" id="A0A0F9WF75"/>
<protein>
    <recommendedName>
        <fullName evidence="1">Large ribosomal subunit protein bL12 C-terminal domain-containing protein</fullName>
    </recommendedName>
</protein>
<feature type="domain" description="Large ribosomal subunit protein bL12 C-terminal" evidence="1">
    <location>
        <begin position="2"/>
        <end position="28"/>
    </location>
</feature>